<comment type="caution">
    <text evidence="2">The sequence shown here is derived from an EMBL/GenBank/DDBJ whole genome shotgun (WGS) entry which is preliminary data.</text>
</comment>
<dbReference type="Proteomes" id="UP001304895">
    <property type="component" value="Unassembled WGS sequence"/>
</dbReference>
<dbReference type="AlphaFoldDB" id="A0AAN6ZA16"/>
<reference evidence="2" key="1">
    <citation type="journal article" date="2023" name="Mol. Phylogenet. Evol.">
        <title>Genome-scale phylogeny and comparative genomics of the fungal order Sordariales.</title>
        <authorList>
            <person name="Hensen N."/>
            <person name="Bonometti L."/>
            <person name="Westerberg I."/>
            <person name="Brannstrom I.O."/>
            <person name="Guillou S."/>
            <person name="Cros-Aarteil S."/>
            <person name="Calhoun S."/>
            <person name="Haridas S."/>
            <person name="Kuo A."/>
            <person name="Mondo S."/>
            <person name="Pangilinan J."/>
            <person name="Riley R."/>
            <person name="LaButti K."/>
            <person name="Andreopoulos B."/>
            <person name="Lipzen A."/>
            <person name="Chen C."/>
            <person name="Yan M."/>
            <person name="Daum C."/>
            <person name="Ng V."/>
            <person name="Clum A."/>
            <person name="Steindorff A."/>
            <person name="Ohm R.A."/>
            <person name="Martin F."/>
            <person name="Silar P."/>
            <person name="Natvig D.O."/>
            <person name="Lalanne C."/>
            <person name="Gautier V."/>
            <person name="Ament-Velasquez S.L."/>
            <person name="Kruys A."/>
            <person name="Hutchinson M.I."/>
            <person name="Powell A.J."/>
            <person name="Barry K."/>
            <person name="Miller A.N."/>
            <person name="Grigoriev I.V."/>
            <person name="Debuchy R."/>
            <person name="Gladieux P."/>
            <person name="Hiltunen Thoren M."/>
            <person name="Johannesson H."/>
        </authorList>
    </citation>
    <scope>NUCLEOTIDE SEQUENCE</scope>
    <source>
        <strain evidence="2">CBS 123565</strain>
    </source>
</reference>
<feature type="region of interest" description="Disordered" evidence="1">
    <location>
        <begin position="57"/>
        <end position="98"/>
    </location>
</feature>
<sequence length="170" mass="18130">MLNAHHMQATSDSSKSQCADYAGASGSCTETPNQLCGAQLPCYRNCADGDPGSFGMQPSSAGTIRHGASEAQPVRNTLSPAFEGPGRPNPSGAEKRQSCEPVTFAMISNRELPARAFSTHDTLTNRCARTFRASPGVRRWGIACGQAVLFFWLALRNMTGCHWVGHGIVS</sequence>
<protein>
    <submittedName>
        <fullName evidence="2">Uncharacterized protein</fullName>
    </submittedName>
</protein>
<gene>
    <name evidence="2" type="ORF">BT67DRAFT_243815</name>
</gene>
<keyword evidence="3" id="KW-1185">Reference proteome</keyword>
<proteinExistence type="predicted"/>
<organism evidence="2 3">
    <name type="scientific">Trichocladium antarcticum</name>
    <dbReference type="NCBI Taxonomy" id="1450529"/>
    <lineage>
        <taxon>Eukaryota</taxon>
        <taxon>Fungi</taxon>
        <taxon>Dikarya</taxon>
        <taxon>Ascomycota</taxon>
        <taxon>Pezizomycotina</taxon>
        <taxon>Sordariomycetes</taxon>
        <taxon>Sordariomycetidae</taxon>
        <taxon>Sordariales</taxon>
        <taxon>Chaetomiaceae</taxon>
        <taxon>Trichocladium</taxon>
    </lineage>
</organism>
<dbReference type="EMBL" id="MU853442">
    <property type="protein sequence ID" value="KAK4130163.1"/>
    <property type="molecule type" value="Genomic_DNA"/>
</dbReference>
<evidence type="ECO:0000313" key="3">
    <source>
        <dbReference type="Proteomes" id="UP001304895"/>
    </source>
</evidence>
<evidence type="ECO:0000313" key="2">
    <source>
        <dbReference type="EMBL" id="KAK4130163.1"/>
    </source>
</evidence>
<accession>A0AAN6ZA16</accession>
<evidence type="ECO:0000256" key="1">
    <source>
        <dbReference type="SAM" id="MobiDB-lite"/>
    </source>
</evidence>
<name>A0AAN6ZA16_9PEZI</name>
<reference evidence="2" key="2">
    <citation type="submission" date="2023-05" db="EMBL/GenBank/DDBJ databases">
        <authorList>
            <consortium name="Lawrence Berkeley National Laboratory"/>
            <person name="Steindorff A."/>
            <person name="Hensen N."/>
            <person name="Bonometti L."/>
            <person name="Westerberg I."/>
            <person name="Brannstrom I.O."/>
            <person name="Guillou S."/>
            <person name="Cros-Aarteil S."/>
            <person name="Calhoun S."/>
            <person name="Haridas S."/>
            <person name="Kuo A."/>
            <person name="Mondo S."/>
            <person name="Pangilinan J."/>
            <person name="Riley R."/>
            <person name="Labutti K."/>
            <person name="Andreopoulos B."/>
            <person name="Lipzen A."/>
            <person name="Chen C."/>
            <person name="Yanf M."/>
            <person name="Daum C."/>
            <person name="Ng V."/>
            <person name="Clum A."/>
            <person name="Ohm R."/>
            <person name="Martin F."/>
            <person name="Silar P."/>
            <person name="Natvig D."/>
            <person name="Lalanne C."/>
            <person name="Gautier V."/>
            <person name="Ament-Velasquez S.L."/>
            <person name="Kruys A."/>
            <person name="Hutchinson M.I."/>
            <person name="Powell A.J."/>
            <person name="Barry K."/>
            <person name="Miller A.N."/>
            <person name="Grigoriev I.V."/>
            <person name="Debuchy R."/>
            <person name="Gladieux P."/>
            <person name="Thoren M.H."/>
            <person name="Johannesson H."/>
        </authorList>
    </citation>
    <scope>NUCLEOTIDE SEQUENCE</scope>
    <source>
        <strain evidence="2">CBS 123565</strain>
    </source>
</reference>